<evidence type="ECO:0000313" key="2">
    <source>
        <dbReference type="EMBL" id="TWT53138.1"/>
    </source>
</evidence>
<dbReference type="GO" id="GO:0016757">
    <property type="term" value="F:glycosyltransferase activity"/>
    <property type="evidence" value="ECO:0007669"/>
    <property type="project" value="InterPro"/>
</dbReference>
<reference evidence="2 3" key="1">
    <citation type="submission" date="2019-02" db="EMBL/GenBank/DDBJ databases">
        <title>Deep-cultivation of Planctomycetes and their phenomic and genomic characterization uncovers novel biology.</title>
        <authorList>
            <person name="Wiegand S."/>
            <person name="Jogler M."/>
            <person name="Boedeker C."/>
            <person name="Pinto D."/>
            <person name="Vollmers J."/>
            <person name="Rivas-Marin E."/>
            <person name="Kohn T."/>
            <person name="Peeters S.H."/>
            <person name="Heuer A."/>
            <person name="Rast P."/>
            <person name="Oberbeckmann S."/>
            <person name="Bunk B."/>
            <person name="Jeske O."/>
            <person name="Meyerdierks A."/>
            <person name="Storesund J.E."/>
            <person name="Kallscheuer N."/>
            <person name="Luecker S."/>
            <person name="Lage O.M."/>
            <person name="Pohl T."/>
            <person name="Merkel B.J."/>
            <person name="Hornburger P."/>
            <person name="Mueller R.-W."/>
            <person name="Bruemmer F."/>
            <person name="Labrenz M."/>
            <person name="Spormann A.M."/>
            <person name="Op Den Camp H."/>
            <person name="Overmann J."/>
            <person name="Amann R."/>
            <person name="Jetten M.S.M."/>
            <person name="Mascher T."/>
            <person name="Medema M.H."/>
            <person name="Devos D.P."/>
            <person name="Kaster A.-K."/>
            <person name="Ovreas L."/>
            <person name="Rohde M."/>
            <person name="Galperin M.Y."/>
            <person name="Jogler C."/>
        </authorList>
    </citation>
    <scope>NUCLEOTIDE SEQUENCE [LARGE SCALE GENOMIC DNA]</scope>
    <source>
        <strain evidence="2 3">Pla22</strain>
    </source>
</reference>
<feature type="domain" description="Glycosyl transferase family 1" evidence="1">
    <location>
        <begin position="221"/>
        <end position="376"/>
    </location>
</feature>
<organism evidence="2 3">
    <name type="scientific">Rubripirellula amarantea</name>
    <dbReference type="NCBI Taxonomy" id="2527999"/>
    <lineage>
        <taxon>Bacteria</taxon>
        <taxon>Pseudomonadati</taxon>
        <taxon>Planctomycetota</taxon>
        <taxon>Planctomycetia</taxon>
        <taxon>Pirellulales</taxon>
        <taxon>Pirellulaceae</taxon>
        <taxon>Rubripirellula</taxon>
    </lineage>
</organism>
<dbReference type="InterPro" id="IPR050194">
    <property type="entry name" value="Glycosyltransferase_grp1"/>
</dbReference>
<dbReference type="CDD" id="cd03801">
    <property type="entry name" value="GT4_PimA-like"/>
    <property type="match status" value="1"/>
</dbReference>
<evidence type="ECO:0000259" key="1">
    <source>
        <dbReference type="Pfam" id="PF00534"/>
    </source>
</evidence>
<dbReference type="AlphaFoldDB" id="A0A5C5WRD8"/>
<dbReference type="PANTHER" id="PTHR45947:SF3">
    <property type="entry name" value="SULFOQUINOVOSYL TRANSFERASE SQD2"/>
    <property type="match status" value="1"/>
</dbReference>
<name>A0A5C5WRD8_9BACT</name>
<dbReference type="PANTHER" id="PTHR45947">
    <property type="entry name" value="SULFOQUINOVOSYL TRANSFERASE SQD2"/>
    <property type="match status" value="1"/>
</dbReference>
<dbReference type="SUPFAM" id="SSF53756">
    <property type="entry name" value="UDP-Glycosyltransferase/glycogen phosphorylase"/>
    <property type="match status" value="1"/>
</dbReference>
<evidence type="ECO:0000313" key="3">
    <source>
        <dbReference type="Proteomes" id="UP000316598"/>
    </source>
</evidence>
<keyword evidence="2" id="KW-0808">Transferase</keyword>
<proteinExistence type="predicted"/>
<accession>A0A5C5WRD8</accession>
<dbReference type="InterPro" id="IPR001296">
    <property type="entry name" value="Glyco_trans_1"/>
</dbReference>
<protein>
    <submittedName>
        <fullName evidence="2">Glycosyl transferases group 1</fullName>
    </submittedName>
</protein>
<dbReference type="Pfam" id="PF00534">
    <property type="entry name" value="Glycos_transf_1"/>
    <property type="match status" value="1"/>
</dbReference>
<dbReference type="EMBL" id="SJPI01000001">
    <property type="protein sequence ID" value="TWT53138.1"/>
    <property type="molecule type" value="Genomic_DNA"/>
</dbReference>
<sequence>MISPAYLFSQRSTLTSDPKHRDVAPLHLVYLVNFFAPDQVAIWEELARLVKQITILVSVDMEGNRDWKPEQSDLDVRRQRTWTITRTIKHSTGYTDVNYVHLPLDTRSQLRKLKPDVVVSAELGMRSLLASRYCRRSKAKHILAISTSEHLDEVDGGLRTRFRRSLLRRSDLVTYHGPSCKRFLEKLDVPAKKLHPFDYACDPNKPYRGDIDDSLSAIDTLRLLSVGQLVERKGMVSALERLKVWAKRNPTRHLIWTIAGSGPLEQIFRQSELPPNLSIKMTGHLDQGGLRDQYQSNEVLFFPTLADEWGLVVDEALFSGMGVMGSIYAQAIETLIVDGTNGWSFDPLNPQSLDHMLDGWFNLNLQQRYSLRQRARDTVVNRTPKTAADQLMSAIEVVAD</sequence>
<dbReference type="Gene3D" id="3.40.50.2000">
    <property type="entry name" value="Glycogen Phosphorylase B"/>
    <property type="match status" value="2"/>
</dbReference>
<keyword evidence="3" id="KW-1185">Reference proteome</keyword>
<comment type="caution">
    <text evidence="2">The sequence shown here is derived from an EMBL/GenBank/DDBJ whole genome shotgun (WGS) entry which is preliminary data.</text>
</comment>
<dbReference type="Proteomes" id="UP000316598">
    <property type="component" value="Unassembled WGS sequence"/>
</dbReference>
<gene>
    <name evidence="2" type="ORF">Pla22_07660</name>
</gene>